<feature type="region of interest" description="Disordered" evidence="2">
    <location>
        <begin position="231"/>
        <end position="260"/>
    </location>
</feature>
<dbReference type="GeneID" id="140011278"/>
<feature type="compositionally biased region" description="Polar residues" evidence="2">
    <location>
        <begin position="243"/>
        <end position="256"/>
    </location>
</feature>
<dbReference type="PANTHER" id="PTHR31286:SF178">
    <property type="entry name" value="DUF4283 DOMAIN-CONTAINING PROTEIN"/>
    <property type="match status" value="1"/>
</dbReference>
<reference evidence="5" key="1">
    <citation type="submission" date="2025-08" db="UniProtKB">
        <authorList>
            <consortium name="RefSeq"/>
        </authorList>
    </citation>
    <scope>IDENTIFICATION</scope>
    <source>
        <tissue evidence="5">Leaves</tissue>
    </source>
</reference>
<sequence length="312" mass="35679">MEEDLAELLKKFSLERNELLGAMLEFGDLHQEVRACDESLIGRVIGEKVVNFTGVKNFVTAAWGYPRNMTVMELGPNIFQFNIPSLVDKERIIEGGPWVMDNQLLVLNRWKEGIEEDYRAFMTAPLWVQLWNLPVHWLSKEVGNKIGVVFKEVREVLIPQNGGKVGRHLKILALVDLSKPLLRGTVVRIAGALKWIAFKYERCPDFCYSCGLVGHSERSCKDKRVVRGSMGGHQYGPWLRAGNTRSSPQKQPTRNEGSSDKRYWRFQEGELIEQNRNRSPLNQSLLESLLSSGKEDHSSQKGREEREKAKEK</sequence>
<accession>A0ABM4V9E8</accession>
<evidence type="ECO:0000313" key="4">
    <source>
        <dbReference type="Proteomes" id="UP001652660"/>
    </source>
</evidence>
<dbReference type="InterPro" id="IPR001878">
    <property type="entry name" value="Znf_CCHC"/>
</dbReference>
<feature type="compositionally biased region" description="Basic and acidic residues" evidence="2">
    <location>
        <begin position="293"/>
        <end position="312"/>
    </location>
</feature>
<protein>
    <recommendedName>
        <fullName evidence="3">CCHC-type domain-containing protein</fullName>
    </recommendedName>
</protein>
<dbReference type="InterPro" id="IPR025558">
    <property type="entry name" value="DUF4283"/>
</dbReference>
<keyword evidence="4" id="KW-1185">Reference proteome</keyword>
<evidence type="ECO:0000256" key="2">
    <source>
        <dbReference type="SAM" id="MobiDB-lite"/>
    </source>
</evidence>
<feature type="domain" description="CCHC-type" evidence="3">
    <location>
        <begin position="207"/>
        <end position="222"/>
    </location>
</feature>
<dbReference type="RefSeq" id="XP_071916156.1">
    <property type="nucleotide sequence ID" value="XM_072060055.1"/>
</dbReference>
<keyword evidence="1" id="KW-0862">Zinc</keyword>
<keyword evidence="1" id="KW-0863">Zinc-finger</keyword>
<evidence type="ECO:0000259" key="3">
    <source>
        <dbReference type="PROSITE" id="PS50158"/>
    </source>
</evidence>
<evidence type="ECO:0000256" key="1">
    <source>
        <dbReference type="PROSITE-ProRule" id="PRU00047"/>
    </source>
</evidence>
<feature type="compositionally biased region" description="Low complexity" evidence="2">
    <location>
        <begin position="279"/>
        <end position="292"/>
    </location>
</feature>
<dbReference type="PROSITE" id="PS50158">
    <property type="entry name" value="ZF_CCHC"/>
    <property type="match status" value="1"/>
</dbReference>
<dbReference type="InterPro" id="IPR040256">
    <property type="entry name" value="At4g02000-like"/>
</dbReference>
<dbReference type="Pfam" id="PF14392">
    <property type="entry name" value="zf-CCHC_4"/>
    <property type="match status" value="1"/>
</dbReference>
<dbReference type="Pfam" id="PF14111">
    <property type="entry name" value="DUF4283"/>
    <property type="match status" value="1"/>
</dbReference>
<gene>
    <name evidence="5" type="primary">LOC140011278</name>
</gene>
<evidence type="ECO:0000313" key="5">
    <source>
        <dbReference type="RefSeq" id="XP_071916156.1"/>
    </source>
</evidence>
<organism evidence="4 5">
    <name type="scientific">Coffea arabica</name>
    <name type="common">Arabian coffee</name>
    <dbReference type="NCBI Taxonomy" id="13443"/>
    <lineage>
        <taxon>Eukaryota</taxon>
        <taxon>Viridiplantae</taxon>
        <taxon>Streptophyta</taxon>
        <taxon>Embryophyta</taxon>
        <taxon>Tracheophyta</taxon>
        <taxon>Spermatophyta</taxon>
        <taxon>Magnoliopsida</taxon>
        <taxon>eudicotyledons</taxon>
        <taxon>Gunneridae</taxon>
        <taxon>Pentapetalae</taxon>
        <taxon>asterids</taxon>
        <taxon>lamiids</taxon>
        <taxon>Gentianales</taxon>
        <taxon>Rubiaceae</taxon>
        <taxon>Ixoroideae</taxon>
        <taxon>Gardenieae complex</taxon>
        <taxon>Bertiereae - Coffeeae clade</taxon>
        <taxon>Coffeeae</taxon>
        <taxon>Coffea</taxon>
    </lineage>
</organism>
<keyword evidence="1" id="KW-0479">Metal-binding</keyword>
<dbReference type="Proteomes" id="UP001652660">
    <property type="component" value="Chromosome 7e"/>
</dbReference>
<name>A0ABM4V9E8_COFAR</name>
<dbReference type="InterPro" id="IPR025836">
    <property type="entry name" value="Zn_knuckle_CX2CX4HX4C"/>
</dbReference>
<proteinExistence type="predicted"/>
<dbReference type="PANTHER" id="PTHR31286">
    <property type="entry name" value="GLYCINE-RICH CELL WALL STRUCTURAL PROTEIN 1.8-LIKE"/>
    <property type="match status" value="1"/>
</dbReference>
<feature type="region of interest" description="Disordered" evidence="2">
    <location>
        <begin position="274"/>
        <end position="312"/>
    </location>
</feature>